<dbReference type="PANTHER" id="PTHR38340:SF1">
    <property type="entry name" value="S-LAYER PROTEIN"/>
    <property type="match status" value="1"/>
</dbReference>
<dbReference type="Pfam" id="PF00353">
    <property type="entry name" value="HemolysinCabind"/>
    <property type="match status" value="4"/>
</dbReference>
<gene>
    <name evidence="3" type="ORF">ACJMK2_018657</name>
</gene>
<organism evidence="3 4">
    <name type="scientific">Sinanodonta woodiana</name>
    <name type="common">Chinese pond mussel</name>
    <name type="synonym">Anodonta woodiana</name>
    <dbReference type="NCBI Taxonomy" id="1069815"/>
    <lineage>
        <taxon>Eukaryota</taxon>
        <taxon>Metazoa</taxon>
        <taxon>Spiralia</taxon>
        <taxon>Lophotrochozoa</taxon>
        <taxon>Mollusca</taxon>
        <taxon>Bivalvia</taxon>
        <taxon>Autobranchia</taxon>
        <taxon>Heteroconchia</taxon>
        <taxon>Palaeoheterodonta</taxon>
        <taxon>Unionida</taxon>
        <taxon>Unionoidea</taxon>
        <taxon>Unionidae</taxon>
        <taxon>Unioninae</taxon>
        <taxon>Sinanodonta</taxon>
    </lineage>
</organism>
<name>A0ABD3UGV5_SINWO</name>
<dbReference type="Proteomes" id="UP001634394">
    <property type="component" value="Unassembled WGS sequence"/>
</dbReference>
<dbReference type="PRINTS" id="PR00313">
    <property type="entry name" value="CABNDNGRPT"/>
</dbReference>
<dbReference type="PROSITE" id="PS00330">
    <property type="entry name" value="HEMOLYSIN_CALCIUM"/>
    <property type="match status" value="1"/>
</dbReference>
<dbReference type="InterPro" id="IPR018511">
    <property type="entry name" value="Hemolysin-typ_Ca-bd_CS"/>
</dbReference>
<protein>
    <submittedName>
        <fullName evidence="3">Uncharacterized protein</fullName>
    </submittedName>
</protein>
<dbReference type="SUPFAM" id="SSF51120">
    <property type="entry name" value="beta-Roll"/>
    <property type="match status" value="2"/>
</dbReference>
<dbReference type="Gene3D" id="2.150.10.10">
    <property type="entry name" value="Serralysin-like metalloprotease, C-terminal"/>
    <property type="match status" value="2"/>
</dbReference>
<comment type="caution">
    <text evidence="3">The sequence shown here is derived from an EMBL/GenBank/DDBJ whole genome shotgun (WGS) entry which is preliminary data.</text>
</comment>
<evidence type="ECO:0000313" key="3">
    <source>
        <dbReference type="EMBL" id="KAL3847763.1"/>
    </source>
</evidence>
<reference evidence="3 4" key="1">
    <citation type="submission" date="2024-11" db="EMBL/GenBank/DDBJ databases">
        <title>Chromosome-level genome assembly of the freshwater bivalve Anodonta woodiana.</title>
        <authorList>
            <person name="Chen X."/>
        </authorList>
    </citation>
    <scope>NUCLEOTIDE SEQUENCE [LARGE SCALE GENOMIC DNA]</scope>
    <source>
        <strain evidence="3">MN2024</strain>
        <tissue evidence="3">Gills</tissue>
    </source>
</reference>
<accession>A0ABD3UGV5</accession>
<evidence type="ECO:0000256" key="1">
    <source>
        <dbReference type="ARBA" id="ARBA00004613"/>
    </source>
</evidence>
<keyword evidence="4" id="KW-1185">Reference proteome</keyword>
<proteinExistence type="predicted"/>
<dbReference type="InterPro" id="IPR001343">
    <property type="entry name" value="Hemolysn_Ca-bd"/>
</dbReference>
<dbReference type="InterPro" id="IPR050557">
    <property type="entry name" value="RTX_toxin/Mannuronan_C5-epim"/>
</dbReference>
<evidence type="ECO:0000313" key="4">
    <source>
        <dbReference type="Proteomes" id="UP001634394"/>
    </source>
</evidence>
<evidence type="ECO:0000256" key="2">
    <source>
        <dbReference type="ARBA" id="ARBA00022525"/>
    </source>
</evidence>
<sequence length="365" mass="40221">MEGRNGSDTYVVDYGYGAFNKINNLAKDEKDDHILLCILYEDLEIGVVGNDLIIISSSHREHVTVRILNFLLGIRYQHLIATTYDGITMKLEPIFLYKTVLIVDKSYSSYSVTVDKTRPELMTARNIKGSMLEKNYLEGGEGTLYIAGGEKNDTLHGGVLVNTIDGLGGSDIIYGRDGNDVLIVGPDDDRLYGGQGHDTIFGGDGGDLIDGRTGINTIVFKGDGFSKIGVFVDLRIGKGLDADAEGDSYIDIQNIFGSECNDILHGNENDNVIYGFQGNDYIHPYGSNDILTGGEGADVYNCSGATGTKEIWLDGDMEFPDLIVLDKMKINDTCFFLIEHDLFITDISHRAAHKCKGIKYFLFWL</sequence>
<dbReference type="EMBL" id="JBJQND010000016">
    <property type="protein sequence ID" value="KAL3847763.1"/>
    <property type="molecule type" value="Genomic_DNA"/>
</dbReference>
<comment type="subcellular location">
    <subcellularLocation>
        <location evidence="1">Secreted</location>
    </subcellularLocation>
</comment>
<dbReference type="AlphaFoldDB" id="A0ABD3UGV5"/>
<keyword evidence="2" id="KW-0964">Secreted</keyword>
<dbReference type="PANTHER" id="PTHR38340">
    <property type="entry name" value="S-LAYER PROTEIN"/>
    <property type="match status" value="1"/>
</dbReference>
<dbReference type="InterPro" id="IPR011049">
    <property type="entry name" value="Serralysin-like_metalloprot_C"/>
</dbReference>
<dbReference type="GO" id="GO:0005576">
    <property type="term" value="C:extracellular region"/>
    <property type="evidence" value="ECO:0007669"/>
    <property type="project" value="UniProtKB-SubCell"/>
</dbReference>